<evidence type="ECO:0000313" key="2">
    <source>
        <dbReference type="Proteomes" id="UP000294299"/>
    </source>
</evidence>
<dbReference type="Proteomes" id="UP000294299">
    <property type="component" value="Chromosome NFRAN"/>
</dbReference>
<evidence type="ECO:0000313" key="1">
    <source>
        <dbReference type="EMBL" id="VFJ13935.1"/>
    </source>
</evidence>
<sequence>MFIYVQNLFLQSSSNNKLWIRYRGTFDEDKSPSKVADHKIDAVQYNTIYLAVTH</sequence>
<accession>A0A484IAX9</accession>
<dbReference type="KEGG" id="nfn:NFRAN_1613"/>
<dbReference type="AlphaFoldDB" id="A0A484IAX9"/>
<name>A0A484IAX9_9ARCH</name>
<reference evidence="1 2" key="1">
    <citation type="submission" date="2019-02" db="EMBL/GenBank/DDBJ databases">
        <authorList>
            <person name="Lehtovirta-Morley E L."/>
        </authorList>
    </citation>
    <scope>NUCLEOTIDE SEQUENCE [LARGE SCALE GENOMIC DNA]</scope>
    <source>
        <strain evidence="1">NFRAN1</strain>
    </source>
</reference>
<proteinExistence type="predicted"/>
<protein>
    <submittedName>
        <fullName evidence="1">Uncharacterized protein</fullName>
    </submittedName>
</protein>
<dbReference type="EMBL" id="LR216287">
    <property type="protein sequence ID" value="VFJ13935.1"/>
    <property type="molecule type" value="Genomic_DNA"/>
</dbReference>
<keyword evidence="2" id="KW-1185">Reference proteome</keyword>
<gene>
    <name evidence="1" type="ORF">NFRAN_1613</name>
</gene>
<organism evidence="1 2">
    <name type="scientific">Candidatus Nitrosocosmicus franklandianus</name>
    <dbReference type="NCBI Taxonomy" id="1798806"/>
    <lineage>
        <taxon>Archaea</taxon>
        <taxon>Nitrososphaerota</taxon>
        <taxon>Nitrososphaeria</taxon>
        <taxon>Nitrososphaerales</taxon>
        <taxon>Nitrososphaeraceae</taxon>
        <taxon>Candidatus Nitrosocosmicus</taxon>
    </lineage>
</organism>